<dbReference type="RefSeq" id="WP_242530433.1">
    <property type="nucleotide sequence ID" value="NZ_CP022295.1"/>
</dbReference>
<keyword evidence="10" id="KW-1185">Reference proteome</keyword>
<feature type="domain" description="Membrane transport protein MMPL" evidence="8">
    <location>
        <begin position="396"/>
        <end position="701"/>
    </location>
</feature>
<proteinExistence type="predicted"/>
<feature type="transmembrane region" description="Helical" evidence="7">
    <location>
        <begin position="634"/>
        <end position="658"/>
    </location>
</feature>
<feature type="transmembrane region" description="Helical" evidence="7">
    <location>
        <begin position="230"/>
        <end position="250"/>
    </location>
</feature>
<dbReference type="SUPFAM" id="SSF82866">
    <property type="entry name" value="Multidrug efflux transporter AcrB transmembrane domain"/>
    <property type="match status" value="2"/>
</dbReference>
<sequence>MSNPLTALPTRAARWSATHPWRAIGAWLLLVVVAVGLAGAVPTNEVDDADYRVGESGRAEALMESAGLDSPPTENVLITSRSGRLDGAEARDAAAEVADRMRGVEGVTGVGDVVPSEDGSALLVPVELTSDDIDADPLLDATAAVQADHPQLVVEQAGDVTIDEAIDERVGEDLHSAELFSLPITLALMLLAFGALIAAGLPVLLAATSVAATIGICAPVSHLVPAEPTIYSMVVLIGMAVGVDYSLFYLKRERQERAAGRTTLDAVAIAAETSGHAILVSGGAVIASLAGLFVLTDVTFNSLATGSIIVVAVAVLGSITVLPALLAKLGRWVDRPRVPLLWRLTRRTTTGAIGGRLLGPVVRRPVAALAVAGIGVVALAVPALSMKTHQASAETLPADIPVVQTFRAITKAFPSEGTSAQVVVAGADAGAAESALEELAAAAGRTGDFVAAGATVQTSEDGGTSVLHLPIPYDESDDRATAAVERLRSELVPDALGDDLAGAEHAVGGGAAESLDYAHKQGERMPLLLGLVLLLTMVMMIVAFRSVVLGVLSTVLNLASVGVAFGILSIVFQHGVGESLLDFTSPGFVIDWIPVFVLVVLVGLSMDYHVFVLSRIRELVDGGMPVRDAVHRGIADTAGVITSAAAVMVSVFAIFATLSMMEMKMMGVGLSAAILVDATVIRLVVLPAALVLLGDRAWPRRRPPVPPVLPAPAGPPAPPAPPTEWVSKDGELVPVR</sequence>
<feature type="compositionally biased region" description="Pro residues" evidence="6">
    <location>
        <begin position="704"/>
        <end position="722"/>
    </location>
</feature>
<dbReference type="PANTHER" id="PTHR33406:SF13">
    <property type="entry name" value="MEMBRANE PROTEIN YDFJ"/>
    <property type="match status" value="1"/>
</dbReference>
<protein>
    <submittedName>
        <fullName evidence="9">RND transporter</fullName>
    </submittedName>
</protein>
<dbReference type="EMBL" id="CP022295">
    <property type="protein sequence ID" value="QSR24182.1"/>
    <property type="molecule type" value="Genomic_DNA"/>
</dbReference>
<evidence type="ECO:0000256" key="6">
    <source>
        <dbReference type="SAM" id="MobiDB-lite"/>
    </source>
</evidence>
<feature type="transmembrane region" description="Helical" evidence="7">
    <location>
        <begin position="592"/>
        <end position="613"/>
    </location>
</feature>
<keyword evidence="2" id="KW-1003">Cell membrane</keyword>
<dbReference type="InterPro" id="IPR050545">
    <property type="entry name" value="Mycobact_MmpL"/>
</dbReference>
<dbReference type="Gene3D" id="1.20.1640.10">
    <property type="entry name" value="Multidrug efflux transporter AcrB transmembrane domain"/>
    <property type="match status" value="2"/>
</dbReference>
<dbReference type="PANTHER" id="PTHR33406">
    <property type="entry name" value="MEMBRANE PROTEIN MJ1562-RELATED"/>
    <property type="match status" value="1"/>
</dbReference>
<dbReference type="InterPro" id="IPR004869">
    <property type="entry name" value="MMPL_dom"/>
</dbReference>
<gene>
    <name evidence="9" type="ORF">CFH99_00905</name>
</gene>
<feature type="region of interest" description="Disordered" evidence="6">
    <location>
        <begin position="704"/>
        <end position="736"/>
    </location>
</feature>
<evidence type="ECO:0000256" key="4">
    <source>
        <dbReference type="ARBA" id="ARBA00022989"/>
    </source>
</evidence>
<evidence type="ECO:0000259" key="8">
    <source>
        <dbReference type="Pfam" id="PF03176"/>
    </source>
</evidence>
<evidence type="ECO:0000256" key="1">
    <source>
        <dbReference type="ARBA" id="ARBA00004651"/>
    </source>
</evidence>
<name>A0ABX7PEJ3_9ACTN</name>
<feature type="transmembrane region" description="Helical" evidence="7">
    <location>
        <begin position="179"/>
        <end position="197"/>
    </location>
</feature>
<feature type="transmembrane region" description="Helical" evidence="7">
    <location>
        <begin position="551"/>
        <end position="572"/>
    </location>
</feature>
<keyword evidence="5 7" id="KW-0472">Membrane</keyword>
<evidence type="ECO:0000256" key="7">
    <source>
        <dbReference type="SAM" id="Phobius"/>
    </source>
</evidence>
<feature type="transmembrane region" description="Helical" evidence="7">
    <location>
        <begin position="277"/>
        <end position="295"/>
    </location>
</feature>
<feature type="transmembrane region" description="Helical" evidence="7">
    <location>
        <begin position="307"/>
        <end position="327"/>
    </location>
</feature>
<feature type="domain" description="Membrane transport protein MMPL" evidence="8">
    <location>
        <begin position="58"/>
        <end position="345"/>
    </location>
</feature>
<evidence type="ECO:0000256" key="2">
    <source>
        <dbReference type="ARBA" id="ARBA00022475"/>
    </source>
</evidence>
<feature type="transmembrane region" description="Helical" evidence="7">
    <location>
        <begin position="525"/>
        <end position="544"/>
    </location>
</feature>
<comment type="subcellular location">
    <subcellularLocation>
        <location evidence="1">Cell membrane</location>
        <topology evidence="1">Multi-pass membrane protein</topology>
    </subcellularLocation>
</comment>
<evidence type="ECO:0000256" key="3">
    <source>
        <dbReference type="ARBA" id="ARBA00022692"/>
    </source>
</evidence>
<accession>A0ABX7PEJ3</accession>
<dbReference type="Pfam" id="PF03176">
    <property type="entry name" value="MMPL"/>
    <property type="match status" value="2"/>
</dbReference>
<keyword evidence="3 7" id="KW-0812">Transmembrane</keyword>
<keyword evidence="4 7" id="KW-1133">Transmembrane helix</keyword>
<feature type="transmembrane region" description="Helical" evidence="7">
    <location>
        <begin position="21"/>
        <end position="41"/>
    </location>
</feature>
<dbReference type="Proteomes" id="UP000662818">
    <property type="component" value="Chromosome"/>
</dbReference>
<evidence type="ECO:0000313" key="9">
    <source>
        <dbReference type="EMBL" id="QSR24182.1"/>
    </source>
</evidence>
<feature type="transmembrane region" description="Helical" evidence="7">
    <location>
        <begin position="670"/>
        <end position="693"/>
    </location>
</feature>
<feature type="transmembrane region" description="Helical" evidence="7">
    <location>
        <begin position="366"/>
        <end position="385"/>
    </location>
</feature>
<evidence type="ECO:0000313" key="10">
    <source>
        <dbReference type="Proteomes" id="UP000662818"/>
    </source>
</evidence>
<evidence type="ECO:0000256" key="5">
    <source>
        <dbReference type="ARBA" id="ARBA00023136"/>
    </source>
</evidence>
<reference evidence="9 10" key="1">
    <citation type="submission" date="2017-06" db="EMBL/GenBank/DDBJ databases">
        <title>Complete Genome Sequence of the Soil Carbazole-Degrading Bacterium Nocardioides aromaticivorans IC177.</title>
        <authorList>
            <person name="Vejarano F."/>
            <person name="Suzuki-Minakuchi C."/>
            <person name="Ohtsubo Y."/>
            <person name="Tsuda M."/>
            <person name="Okada K."/>
            <person name="Nojiri H."/>
        </authorList>
    </citation>
    <scope>NUCLEOTIDE SEQUENCE [LARGE SCALE GENOMIC DNA]</scope>
    <source>
        <strain evidence="9 10">IC177</strain>
    </source>
</reference>
<organism evidence="9 10">
    <name type="scientific">Nocardioides aromaticivorans</name>
    <dbReference type="NCBI Taxonomy" id="200618"/>
    <lineage>
        <taxon>Bacteria</taxon>
        <taxon>Bacillati</taxon>
        <taxon>Actinomycetota</taxon>
        <taxon>Actinomycetes</taxon>
        <taxon>Propionibacteriales</taxon>
        <taxon>Nocardioidaceae</taxon>
        <taxon>Nocardioides</taxon>
    </lineage>
</organism>
<feature type="compositionally biased region" description="Basic and acidic residues" evidence="6">
    <location>
        <begin position="726"/>
        <end position="736"/>
    </location>
</feature>